<dbReference type="PROSITE" id="PS51296">
    <property type="entry name" value="RIESKE"/>
    <property type="match status" value="1"/>
</dbReference>
<accession>A0A370NXR4</accession>
<keyword evidence="1" id="KW-0001">2Fe-2S</keyword>
<dbReference type="CDD" id="cd03528">
    <property type="entry name" value="Rieske_RO_ferredoxin"/>
    <property type="match status" value="1"/>
</dbReference>
<protein>
    <submittedName>
        <fullName evidence="8">Non-heme iron oxygenase ferredoxin subunit</fullName>
    </submittedName>
</protein>
<keyword evidence="3" id="KW-0408">Iron</keyword>
<comment type="caution">
    <text evidence="8">The sequence shown here is derived from an EMBL/GenBank/DDBJ whole genome shotgun (WGS) entry which is preliminary data.</text>
</comment>
<dbReference type="Pfam" id="PF00355">
    <property type="entry name" value="Rieske"/>
    <property type="match status" value="1"/>
</dbReference>
<keyword evidence="2" id="KW-0479">Metal-binding</keyword>
<evidence type="ECO:0000256" key="4">
    <source>
        <dbReference type="ARBA" id="ARBA00023014"/>
    </source>
</evidence>
<evidence type="ECO:0000256" key="2">
    <source>
        <dbReference type="ARBA" id="ARBA00022723"/>
    </source>
</evidence>
<dbReference type="SUPFAM" id="SSF50022">
    <property type="entry name" value="ISP domain"/>
    <property type="match status" value="1"/>
</dbReference>
<keyword evidence="4" id="KW-0411">Iron-sulfur</keyword>
<dbReference type="InterPro" id="IPR017941">
    <property type="entry name" value="Rieske_2Fe-2S"/>
</dbReference>
<keyword evidence="9" id="KW-1185">Reference proteome</keyword>
<reference evidence="9" key="1">
    <citation type="submission" date="2018-06" db="EMBL/GenBank/DDBJ databases">
        <authorList>
            <person name="Feng T."/>
            <person name="Jeon C.O."/>
        </authorList>
    </citation>
    <scope>NUCLEOTIDE SEQUENCE [LARGE SCALE GENOMIC DNA]</scope>
    <source>
        <strain evidence="9">S23</strain>
    </source>
</reference>
<dbReference type="EMBL" id="QKWJ01000009">
    <property type="protein sequence ID" value="RDK10318.1"/>
    <property type="molecule type" value="Genomic_DNA"/>
</dbReference>
<dbReference type="Proteomes" id="UP000255165">
    <property type="component" value="Unassembled WGS sequence"/>
</dbReference>
<evidence type="ECO:0000256" key="1">
    <source>
        <dbReference type="ARBA" id="ARBA00022714"/>
    </source>
</evidence>
<organism evidence="8 9">
    <name type="scientific">Cupriavidus lacunae</name>
    <dbReference type="NCBI Taxonomy" id="2666307"/>
    <lineage>
        <taxon>Bacteria</taxon>
        <taxon>Pseudomonadati</taxon>
        <taxon>Pseudomonadota</taxon>
        <taxon>Betaproteobacteria</taxon>
        <taxon>Burkholderiales</taxon>
        <taxon>Burkholderiaceae</taxon>
        <taxon>Cupriavidus</taxon>
    </lineage>
</organism>
<dbReference type="InterPro" id="IPR036922">
    <property type="entry name" value="Rieske_2Fe-2S_sf"/>
</dbReference>
<dbReference type="GO" id="GO:0051537">
    <property type="term" value="F:2 iron, 2 sulfur cluster binding"/>
    <property type="evidence" value="ECO:0007669"/>
    <property type="project" value="UniProtKB-KW"/>
</dbReference>
<sequence length="124" mass="13355">MIAEEANPVREPQARENVIRWYRAGELGALFAAGDCHGLDVDGHRIGLFKVDEAVYALDDICTHGNALLSDGEMDGHGIECPLHAGLFDVRNGRAMCAPLTRDARCHAVKVEAGVVYVAAPEKS</sequence>
<feature type="domain" description="Rieske" evidence="7">
    <location>
        <begin position="21"/>
        <end position="118"/>
    </location>
</feature>
<dbReference type="GO" id="GO:0046872">
    <property type="term" value="F:metal ion binding"/>
    <property type="evidence" value="ECO:0007669"/>
    <property type="project" value="UniProtKB-KW"/>
</dbReference>
<gene>
    <name evidence="8" type="ORF">DN412_10255</name>
</gene>
<dbReference type="Gene3D" id="2.102.10.10">
    <property type="entry name" value="Rieske [2Fe-2S] iron-sulphur domain"/>
    <property type="match status" value="1"/>
</dbReference>
<dbReference type="PANTHER" id="PTHR21496">
    <property type="entry name" value="FERREDOXIN-RELATED"/>
    <property type="match status" value="1"/>
</dbReference>
<evidence type="ECO:0000313" key="8">
    <source>
        <dbReference type="EMBL" id="RDK10318.1"/>
    </source>
</evidence>
<comment type="cofactor">
    <cofactor evidence="5">
        <name>[2Fe-2S] cluster</name>
        <dbReference type="ChEBI" id="CHEBI:190135"/>
    </cofactor>
</comment>
<name>A0A370NXR4_9BURK</name>
<evidence type="ECO:0000256" key="5">
    <source>
        <dbReference type="ARBA" id="ARBA00034078"/>
    </source>
</evidence>
<proteinExistence type="inferred from homology"/>
<comment type="similarity">
    <text evidence="6">Belongs to the bacterial ring-hydroxylating dioxygenase ferredoxin component family.</text>
</comment>
<evidence type="ECO:0000256" key="3">
    <source>
        <dbReference type="ARBA" id="ARBA00023004"/>
    </source>
</evidence>
<dbReference type="AlphaFoldDB" id="A0A370NXR4"/>
<evidence type="ECO:0000259" key="7">
    <source>
        <dbReference type="PROSITE" id="PS51296"/>
    </source>
</evidence>
<dbReference type="PANTHER" id="PTHR21496:SF0">
    <property type="entry name" value="RIESKE DOMAIN-CONTAINING PROTEIN"/>
    <property type="match status" value="1"/>
</dbReference>
<dbReference type="RefSeq" id="WP_115014582.1">
    <property type="nucleotide sequence ID" value="NZ_QKWJ01000009.1"/>
</dbReference>
<evidence type="ECO:0000256" key="6">
    <source>
        <dbReference type="ARBA" id="ARBA00038001"/>
    </source>
</evidence>
<evidence type="ECO:0000313" key="9">
    <source>
        <dbReference type="Proteomes" id="UP000255165"/>
    </source>
</evidence>